<dbReference type="PANTHER" id="PTHR46328">
    <property type="entry name" value="FAR-RED IMPAIRED RESPONSIVE (FAR1) FAMILY PROTEIN-RELATED"/>
    <property type="match status" value="1"/>
</dbReference>
<feature type="non-terminal residue" evidence="2">
    <location>
        <position position="248"/>
    </location>
</feature>
<dbReference type="InterPro" id="IPR004330">
    <property type="entry name" value="FAR1_DNA_bnd_dom"/>
</dbReference>
<keyword evidence="3" id="KW-1185">Reference proteome</keyword>
<accession>A0A9N7N4S8</accession>
<reference evidence="2" key="1">
    <citation type="submission" date="2019-12" db="EMBL/GenBank/DDBJ databases">
        <authorList>
            <person name="Scholes J."/>
        </authorList>
    </citation>
    <scope>NUCLEOTIDE SEQUENCE</scope>
</reference>
<gene>
    <name evidence="2" type="ORF">SHERM_19416</name>
</gene>
<protein>
    <recommendedName>
        <fullName evidence="1">FAR1 domain-containing protein</fullName>
    </recommendedName>
</protein>
<feature type="domain" description="FAR1" evidence="1">
    <location>
        <begin position="149"/>
        <end position="237"/>
    </location>
</feature>
<dbReference type="AlphaFoldDB" id="A0A9N7N4S8"/>
<dbReference type="PANTHER" id="PTHR46328:SF34">
    <property type="entry name" value="PROTEIN FAR1-RELATED SEQUENCE 5-LIKE"/>
    <property type="match status" value="1"/>
</dbReference>
<comment type="caution">
    <text evidence="2">The sequence shown here is derived from an EMBL/GenBank/DDBJ whole genome shotgun (WGS) entry which is preliminary data.</text>
</comment>
<dbReference type="OrthoDB" id="1165684at2759"/>
<dbReference type="EMBL" id="CACSLK010020742">
    <property type="protein sequence ID" value="CAA0821414.1"/>
    <property type="molecule type" value="Genomic_DNA"/>
</dbReference>
<organism evidence="2 3">
    <name type="scientific">Striga hermonthica</name>
    <name type="common">Purple witchweed</name>
    <name type="synonym">Buchnera hermonthica</name>
    <dbReference type="NCBI Taxonomy" id="68872"/>
    <lineage>
        <taxon>Eukaryota</taxon>
        <taxon>Viridiplantae</taxon>
        <taxon>Streptophyta</taxon>
        <taxon>Embryophyta</taxon>
        <taxon>Tracheophyta</taxon>
        <taxon>Spermatophyta</taxon>
        <taxon>Magnoliopsida</taxon>
        <taxon>eudicotyledons</taxon>
        <taxon>Gunneridae</taxon>
        <taxon>Pentapetalae</taxon>
        <taxon>asterids</taxon>
        <taxon>lamiids</taxon>
        <taxon>Lamiales</taxon>
        <taxon>Orobanchaceae</taxon>
        <taxon>Buchnereae</taxon>
        <taxon>Striga</taxon>
    </lineage>
</organism>
<evidence type="ECO:0000259" key="1">
    <source>
        <dbReference type="Pfam" id="PF03101"/>
    </source>
</evidence>
<evidence type="ECO:0000313" key="2">
    <source>
        <dbReference type="EMBL" id="CAA0821414.1"/>
    </source>
</evidence>
<proteinExistence type="predicted"/>
<sequence length="248" mass="28382">RRELEKIGFGTFPRLTVFQIDFKLVSMLIKNYDKKSRSINVGGVSIPLSPEVVESYFGLSRHGMIFPKNVDVGKKKHTSLFADEKGNLMGYYELKEYVSNCKTTEPEFVVPYLMLLFATVLFPRTKDNEIFDDPITTISFTTDDDAEKWYINYATNAGFDVRRCSRKTTKTGFVKNRQWECSCAGFRRKKSNGIQLIRKEKPNIRCGCKAGLRIAHDISGGVYWITHLNTTHNHSLATSETAHRLKCN</sequence>
<name>A0A9N7N4S8_STRHE</name>
<evidence type="ECO:0000313" key="3">
    <source>
        <dbReference type="Proteomes" id="UP001153555"/>
    </source>
</evidence>
<dbReference type="Proteomes" id="UP001153555">
    <property type="component" value="Unassembled WGS sequence"/>
</dbReference>
<feature type="non-terminal residue" evidence="2">
    <location>
        <position position="1"/>
    </location>
</feature>
<dbReference type="Pfam" id="PF03101">
    <property type="entry name" value="FAR1"/>
    <property type="match status" value="1"/>
</dbReference>